<keyword evidence="2" id="KW-1185">Reference proteome</keyword>
<proteinExistence type="predicted"/>
<dbReference type="Proteomes" id="UP000237347">
    <property type="component" value="Unassembled WGS sequence"/>
</dbReference>
<evidence type="ECO:0000313" key="1">
    <source>
        <dbReference type="EMBL" id="KAK7860858.1"/>
    </source>
</evidence>
<dbReference type="EMBL" id="PKMF04000004">
    <property type="protein sequence ID" value="KAK7860858.1"/>
    <property type="molecule type" value="Genomic_DNA"/>
</dbReference>
<comment type="caution">
    <text evidence="1">The sequence shown here is derived from an EMBL/GenBank/DDBJ whole genome shotgun (WGS) entry which is preliminary data.</text>
</comment>
<organism evidence="1 2">
    <name type="scientific">Quercus suber</name>
    <name type="common">Cork oak</name>
    <dbReference type="NCBI Taxonomy" id="58331"/>
    <lineage>
        <taxon>Eukaryota</taxon>
        <taxon>Viridiplantae</taxon>
        <taxon>Streptophyta</taxon>
        <taxon>Embryophyta</taxon>
        <taxon>Tracheophyta</taxon>
        <taxon>Spermatophyta</taxon>
        <taxon>Magnoliopsida</taxon>
        <taxon>eudicotyledons</taxon>
        <taxon>Gunneridae</taxon>
        <taxon>Pentapetalae</taxon>
        <taxon>rosids</taxon>
        <taxon>fabids</taxon>
        <taxon>Fagales</taxon>
        <taxon>Fagaceae</taxon>
        <taxon>Quercus</taxon>
    </lineage>
</organism>
<dbReference type="AlphaFoldDB" id="A0AAW0MC82"/>
<gene>
    <name evidence="1" type="ORF">CFP56_029179</name>
</gene>
<accession>A0AAW0MC82</accession>
<evidence type="ECO:0000313" key="2">
    <source>
        <dbReference type="Proteomes" id="UP000237347"/>
    </source>
</evidence>
<name>A0AAW0MC82_QUESU</name>
<reference evidence="1 2" key="1">
    <citation type="journal article" date="2018" name="Sci. Data">
        <title>The draft genome sequence of cork oak.</title>
        <authorList>
            <person name="Ramos A.M."/>
            <person name="Usie A."/>
            <person name="Barbosa P."/>
            <person name="Barros P.M."/>
            <person name="Capote T."/>
            <person name="Chaves I."/>
            <person name="Simoes F."/>
            <person name="Abreu I."/>
            <person name="Carrasquinho I."/>
            <person name="Faro C."/>
            <person name="Guimaraes J.B."/>
            <person name="Mendonca D."/>
            <person name="Nobrega F."/>
            <person name="Rodrigues L."/>
            <person name="Saibo N.J.M."/>
            <person name="Varela M.C."/>
            <person name="Egas C."/>
            <person name="Matos J."/>
            <person name="Miguel C.M."/>
            <person name="Oliveira M.M."/>
            <person name="Ricardo C.P."/>
            <person name="Goncalves S."/>
        </authorList>
    </citation>
    <scope>NUCLEOTIDE SEQUENCE [LARGE SCALE GENOMIC DNA]</scope>
    <source>
        <strain evidence="2">cv. HL8</strain>
    </source>
</reference>
<protein>
    <submittedName>
        <fullName evidence="1">Uncharacterized protein</fullName>
    </submittedName>
</protein>
<sequence>MLMTNLSYLYLSNSGFAGHISIEISRLKRLKIENLNLATVVQNVSEFKQLYLDGVKTSTQEYGAEALVIMRSEDQCYSYHEK</sequence>